<dbReference type="InterPro" id="IPR021862">
    <property type="entry name" value="DUF3472"/>
</dbReference>
<name>A0ABS9KDC3_9BACT</name>
<feature type="domain" description="DUF5077" evidence="1">
    <location>
        <begin position="35"/>
        <end position="154"/>
    </location>
</feature>
<organism evidence="2 3">
    <name type="scientific">Rhodohalobacter sulfatireducens</name>
    <dbReference type="NCBI Taxonomy" id="2911366"/>
    <lineage>
        <taxon>Bacteria</taxon>
        <taxon>Pseudomonadati</taxon>
        <taxon>Balneolota</taxon>
        <taxon>Balneolia</taxon>
        <taxon>Balneolales</taxon>
        <taxon>Balneolaceae</taxon>
        <taxon>Rhodohalobacter</taxon>
    </lineage>
</organism>
<comment type="caution">
    <text evidence="2">The sequence shown here is derived from an EMBL/GenBank/DDBJ whole genome shotgun (WGS) entry which is preliminary data.</text>
</comment>
<dbReference type="PROSITE" id="PS51257">
    <property type="entry name" value="PROKAR_LIPOPROTEIN"/>
    <property type="match status" value="1"/>
</dbReference>
<keyword evidence="3" id="KW-1185">Reference proteome</keyword>
<sequence length="432" mass="49033">MPKNPLTIVILSIVYFFTSCTGTDELDKLQFSLSIPTEGNSWVVDDQDKNRTLIGENGIKNWVDKETRIRTYFKTEIGGMIDLGLIAKSSDLSEIKITLGENISTINVENSTLDTINVGKFEIKEPGYHFVEIQGIEKSGDYFPEIQAILIGGDVSTGKVWFAKDDFYWGRRGPSVHLNYQVPKETGDVVYFYNEITVPEGNDVLGSYFMANGFGQGYFGIQVNSSTERRVLFSVWSPYETDNPDEIPDDQKIELLKKGKGVYSGEFGNEGSGGQSYYKFMWETDTTYQFLLKGEPTGDGKTDFTAWFFAPEVNEWKLIASFRRPKTDSYLTNLYSFLENFQTTTGNITRKGNYSNHWIYTTDNEWIEINKIKFTADATARKESRMDYAGGVEGDQFYLKNCGFFSKTTPIDSFFERDAGGESPFINFDDLP</sequence>
<dbReference type="RefSeq" id="WP_237853837.1">
    <property type="nucleotide sequence ID" value="NZ_JAKLWS010000010.1"/>
</dbReference>
<evidence type="ECO:0000313" key="3">
    <source>
        <dbReference type="Proteomes" id="UP001165366"/>
    </source>
</evidence>
<gene>
    <name evidence="2" type="ORF">L6773_09755</name>
</gene>
<reference evidence="2" key="2">
    <citation type="submission" date="2024-05" db="EMBL/GenBank/DDBJ databases">
        <title>Rhodohalobacter halophilus gen. nov., sp. nov., a moderately halophilic member of the family Balneolaceae.</title>
        <authorList>
            <person name="Xia J."/>
        </authorList>
    </citation>
    <scope>NUCLEOTIDE SEQUENCE</scope>
    <source>
        <strain evidence="2">WB101</strain>
    </source>
</reference>
<dbReference type="InterPro" id="IPR031712">
    <property type="entry name" value="DUF5077"/>
</dbReference>
<evidence type="ECO:0000313" key="2">
    <source>
        <dbReference type="EMBL" id="MCG2588851.1"/>
    </source>
</evidence>
<reference evidence="2" key="1">
    <citation type="submission" date="2022-01" db="EMBL/GenBank/DDBJ databases">
        <authorList>
            <person name="Wang Y."/>
        </authorList>
    </citation>
    <scope>NUCLEOTIDE SEQUENCE</scope>
    <source>
        <strain evidence="2">WB101</strain>
    </source>
</reference>
<dbReference type="Pfam" id="PF11958">
    <property type="entry name" value="DUF3472"/>
    <property type="match status" value="1"/>
</dbReference>
<proteinExistence type="predicted"/>
<protein>
    <submittedName>
        <fullName evidence="2">DUF3472 domain-containing protein</fullName>
    </submittedName>
</protein>
<evidence type="ECO:0000259" key="1">
    <source>
        <dbReference type="Pfam" id="PF16871"/>
    </source>
</evidence>
<dbReference type="Proteomes" id="UP001165366">
    <property type="component" value="Unassembled WGS sequence"/>
</dbReference>
<accession>A0ABS9KDC3</accession>
<dbReference type="Pfam" id="PF16871">
    <property type="entry name" value="DUF5077"/>
    <property type="match status" value="1"/>
</dbReference>
<dbReference type="EMBL" id="JAKLWS010000010">
    <property type="protein sequence ID" value="MCG2588851.1"/>
    <property type="molecule type" value="Genomic_DNA"/>
</dbReference>